<dbReference type="PANTHER" id="PTHR43240">
    <property type="entry name" value="1,4-DIHYDROXY-2-NAPHTHOYL-COA THIOESTERASE 1"/>
    <property type="match status" value="1"/>
</dbReference>
<comment type="catalytic activity">
    <reaction evidence="3">
        <text>a long-chain fatty acyl-CoA + H2O = a long-chain fatty acid + CoA + H(+)</text>
        <dbReference type="Rhea" id="RHEA:67680"/>
        <dbReference type="ChEBI" id="CHEBI:15377"/>
        <dbReference type="ChEBI" id="CHEBI:15378"/>
        <dbReference type="ChEBI" id="CHEBI:57287"/>
        <dbReference type="ChEBI" id="CHEBI:57560"/>
        <dbReference type="ChEBI" id="CHEBI:83139"/>
    </reaction>
</comment>
<evidence type="ECO:0000256" key="7">
    <source>
        <dbReference type="ARBA" id="ARBA00048062"/>
    </source>
</evidence>
<dbReference type="RefSeq" id="WP_070049720.1">
    <property type="nucleotide sequence ID" value="NZ_CBCSDO010000010.1"/>
</dbReference>
<evidence type="ECO:0000259" key="8">
    <source>
        <dbReference type="Pfam" id="PF03061"/>
    </source>
</evidence>
<evidence type="ECO:0000256" key="4">
    <source>
        <dbReference type="ARBA" id="ARBA00038381"/>
    </source>
</evidence>
<evidence type="ECO:0000256" key="1">
    <source>
        <dbReference type="ARBA" id="ARBA00022801"/>
    </source>
</evidence>
<comment type="similarity">
    <text evidence="4">Belongs to the YigI thioesterase family.</text>
</comment>
<protein>
    <recommendedName>
        <fullName evidence="6">Medium/long-chain acyl-CoA thioesterase YigI</fullName>
        <ecNumber evidence="5">3.1.2.20</ecNumber>
    </recommendedName>
</protein>
<dbReference type="InterPro" id="IPR029069">
    <property type="entry name" value="HotDog_dom_sf"/>
</dbReference>
<dbReference type="PANTHER" id="PTHR43240:SF20">
    <property type="entry name" value="MEDIUM_LONG-CHAIN ACYL-COA THIOESTERASE YIGI"/>
    <property type="match status" value="1"/>
</dbReference>
<organism evidence="9 10">
    <name type="scientific">Rheinheimera salexigens</name>
    <dbReference type="NCBI Taxonomy" id="1628148"/>
    <lineage>
        <taxon>Bacteria</taxon>
        <taxon>Pseudomonadati</taxon>
        <taxon>Pseudomonadota</taxon>
        <taxon>Gammaproteobacteria</taxon>
        <taxon>Chromatiales</taxon>
        <taxon>Chromatiaceae</taxon>
        <taxon>Rheinheimera</taxon>
    </lineage>
</organism>
<reference evidence="10" key="1">
    <citation type="submission" date="2016-09" db="EMBL/GenBank/DDBJ databases">
        <authorList>
            <person name="Wan X."/>
            <person name="Hou S."/>
        </authorList>
    </citation>
    <scope>NUCLEOTIDE SEQUENCE [LARGE SCALE GENOMIC DNA]</scope>
    <source>
        <strain evidence="10">KH87</strain>
    </source>
</reference>
<name>A0A1E7Q7N8_9GAMM</name>
<sequence>MSKLASLGYTLCEDMQGFSAIAGPYYEKTELGVVTRALEITEQHLNPQGVVHGGVSLAMMDFVIYRAIGDELTHDKQFATIQLNTNFLAAVKLGDVVYGRGRIQRSTRSVIFAEGELYTETRSTMQGTGIWKVLGSK</sequence>
<dbReference type="Pfam" id="PF03061">
    <property type="entry name" value="4HBT"/>
    <property type="match status" value="1"/>
</dbReference>
<evidence type="ECO:0000313" key="10">
    <source>
        <dbReference type="Proteomes" id="UP000242258"/>
    </source>
</evidence>
<dbReference type="Gene3D" id="3.10.129.10">
    <property type="entry name" value="Hotdog Thioesterase"/>
    <property type="match status" value="1"/>
</dbReference>
<dbReference type="SUPFAM" id="SSF54637">
    <property type="entry name" value="Thioesterase/thiol ester dehydrase-isomerase"/>
    <property type="match status" value="1"/>
</dbReference>
<dbReference type="InterPro" id="IPR006683">
    <property type="entry name" value="Thioestr_dom"/>
</dbReference>
<dbReference type="OrthoDB" id="9805304at2"/>
<dbReference type="AlphaFoldDB" id="A0A1E7Q7N8"/>
<comment type="catalytic activity">
    <reaction evidence="7">
        <text>a medium-chain fatty acyl-CoA + H2O = a medium-chain fatty acid + CoA + H(+)</text>
        <dbReference type="Rhea" id="RHEA:68184"/>
        <dbReference type="ChEBI" id="CHEBI:15377"/>
        <dbReference type="ChEBI" id="CHEBI:15378"/>
        <dbReference type="ChEBI" id="CHEBI:57287"/>
        <dbReference type="ChEBI" id="CHEBI:59558"/>
        <dbReference type="ChEBI" id="CHEBI:90546"/>
    </reaction>
</comment>
<comment type="catalytic activity">
    <reaction evidence="2">
        <text>a fatty acyl-CoA + H2O = a fatty acid + CoA + H(+)</text>
        <dbReference type="Rhea" id="RHEA:16781"/>
        <dbReference type="ChEBI" id="CHEBI:15377"/>
        <dbReference type="ChEBI" id="CHEBI:15378"/>
        <dbReference type="ChEBI" id="CHEBI:28868"/>
        <dbReference type="ChEBI" id="CHEBI:57287"/>
        <dbReference type="ChEBI" id="CHEBI:77636"/>
        <dbReference type="EC" id="3.1.2.20"/>
    </reaction>
</comment>
<evidence type="ECO:0000256" key="3">
    <source>
        <dbReference type="ARBA" id="ARBA00036002"/>
    </source>
</evidence>
<evidence type="ECO:0000256" key="5">
    <source>
        <dbReference type="ARBA" id="ARBA00038894"/>
    </source>
</evidence>
<dbReference type="InterPro" id="IPR003736">
    <property type="entry name" value="PAAI_dom"/>
</dbReference>
<keyword evidence="1" id="KW-0378">Hydrolase</keyword>
<keyword evidence="10" id="KW-1185">Reference proteome</keyword>
<evidence type="ECO:0000256" key="6">
    <source>
        <dbReference type="ARBA" id="ARBA00040062"/>
    </source>
</evidence>
<dbReference type="EMBL" id="MKEK01000001">
    <property type="protein sequence ID" value="OEY70166.1"/>
    <property type="molecule type" value="Genomic_DNA"/>
</dbReference>
<accession>A0A1E7Q7N8</accession>
<evidence type="ECO:0000313" key="9">
    <source>
        <dbReference type="EMBL" id="OEY70166.1"/>
    </source>
</evidence>
<evidence type="ECO:0000256" key="2">
    <source>
        <dbReference type="ARBA" id="ARBA00035880"/>
    </source>
</evidence>
<gene>
    <name evidence="9" type="ORF">BI198_11770</name>
</gene>
<dbReference type="EC" id="3.1.2.20" evidence="5"/>
<dbReference type="CDD" id="cd03443">
    <property type="entry name" value="PaaI_thioesterase"/>
    <property type="match status" value="1"/>
</dbReference>
<proteinExistence type="inferred from homology"/>
<comment type="caution">
    <text evidence="9">The sequence shown here is derived from an EMBL/GenBank/DDBJ whole genome shotgun (WGS) entry which is preliminary data.</text>
</comment>
<dbReference type="Proteomes" id="UP000242258">
    <property type="component" value="Unassembled WGS sequence"/>
</dbReference>
<dbReference type="NCBIfam" id="TIGR00369">
    <property type="entry name" value="unchar_dom_1"/>
    <property type="match status" value="1"/>
</dbReference>
<feature type="domain" description="Thioesterase" evidence="8">
    <location>
        <begin position="48"/>
        <end position="123"/>
    </location>
</feature>
<dbReference type="GO" id="GO:0047617">
    <property type="term" value="F:fatty acyl-CoA hydrolase activity"/>
    <property type="evidence" value="ECO:0007669"/>
    <property type="project" value="UniProtKB-EC"/>
</dbReference>
<dbReference type="STRING" id="1628148.BI198_11770"/>